<reference evidence="1 2" key="1">
    <citation type="submission" date="2014-12" db="EMBL/GenBank/DDBJ databases">
        <title>Genome sequence of Morococcus cerebrosus.</title>
        <authorList>
            <person name="Shin S.-K."/>
            <person name="Yi H."/>
        </authorList>
    </citation>
    <scope>NUCLEOTIDE SEQUENCE [LARGE SCALE GENOMIC DNA]</scope>
    <source>
        <strain evidence="1 2">CIP 81.93</strain>
    </source>
</reference>
<protein>
    <submittedName>
        <fullName evidence="1">Uncharacterized protein</fullName>
    </submittedName>
</protein>
<name>A0A0C1EIR5_9NEIS</name>
<dbReference type="Proteomes" id="UP000031390">
    <property type="component" value="Unassembled WGS sequence"/>
</dbReference>
<organism evidence="1 2">
    <name type="scientific">Morococcus cerebrosus</name>
    <dbReference type="NCBI Taxonomy" id="1056807"/>
    <lineage>
        <taxon>Bacteria</taxon>
        <taxon>Pseudomonadati</taxon>
        <taxon>Pseudomonadota</taxon>
        <taxon>Betaproteobacteria</taxon>
        <taxon>Neisseriales</taxon>
        <taxon>Neisseriaceae</taxon>
        <taxon>Morococcus</taxon>
    </lineage>
</organism>
<dbReference type="PATRIC" id="fig|1056807.3.peg.457"/>
<evidence type="ECO:0000313" key="2">
    <source>
        <dbReference type="Proteomes" id="UP000031390"/>
    </source>
</evidence>
<dbReference type="EMBL" id="JUFZ01000018">
    <property type="protein sequence ID" value="KIC12104.1"/>
    <property type="molecule type" value="Genomic_DNA"/>
</dbReference>
<dbReference type="AlphaFoldDB" id="A0A0C1EIR5"/>
<proteinExistence type="predicted"/>
<sequence>MNYVADNYFSFNTQPPEGGWQRQNRTKTHQKRFQHTAARRRLEPLSKALLHQVSQPRFR</sequence>
<accession>A0A0C1EIR5</accession>
<evidence type="ECO:0000313" key="1">
    <source>
        <dbReference type="EMBL" id="KIC12104.1"/>
    </source>
</evidence>
<comment type="caution">
    <text evidence="1">The sequence shown here is derived from an EMBL/GenBank/DDBJ whole genome shotgun (WGS) entry which is preliminary data.</text>
</comment>
<gene>
    <name evidence="1" type="ORF">MCC93_04750</name>
</gene>